<feature type="transmembrane region" description="Helical" evidence="1">
    <location>
        <begin position="262"/>
        <end position="282"/>
    </location>
</feature>
<gene>
    <name evidence="3" type="ORF">GCM10011332_03990</name>
</gene>
<evidence type="ECO:0000313" key="4">
    <source>
        <dbReference type="Proteomes" id="UP000632498"/>
    </source>
</evidence>
<evidence type="ECO:0000313" key="3">
    <source>
        <dbReference type="EMBL" id="GGF53834.1"/>
    </source>
</evidence>
<feature type="domain" description="EamA" evidence="2">
    <location>
        <begin position="7"/>
        <end position="136"/>
    </location>
</feature>
<feature type="transmembrane region" description="Helical" evidence="1">
    <location>
        <begin position="119"/>
        <end position="137"/>
    </location>
</feature>
<organism evidence="3 4">
    <name type="scientific">Terasakiella brassicae</name>
    <dbReference type="NCBI Taxonomy" id="1634917"/>
    <lineage>
        <taxon>Bacteria</taxon>
        <taxon>Pseudomonadati</taxon>
        <taxon>Pseudomonadota</taxon>
        <taxon>Alphaproteobacteria</taxon>
        <taxon>Rhodospirillales</taxon>
        <taxon>Terasakiellaceae</taxon>
        <taxon>Terasakiella</taxon>
    </lineage>
</organism>
<reference evidence="3" key="1">
    <citation type="journal article" date="2014" name="Int. J. Syst. Evol. Microbiol.">
        <title>Complete genome sequence of Corynebacterium casei LMG S-19264T (=DSM 44701T), isolated from a smear-ripened cheese.</title>
        <authorList>
            <consortium name="US DOE Joint Genome Institute (JGI-PGF)"/>
            <person name="Walter F."/>
            <person name="Albersmeier A."/>
            <person name="Kalinowski J."/>
            <person name="Ruckert C."/>
        </authorList>
    </citation>
    <scope>NUCLEOTIDE SEQUENCE</scope>
    <source>
        <strain evidence="3">CGMCC 1.15254</strain>
    </source>
</reference>
<evidence type="ECO:0000259" key="2">
    <source>
        <dbReference type="Pfam" id="PF00892"/>
    </source>
</evidence>
<sequence length="290" mass="31173">MNAKANVSGISAIAMWSLLALFTSATTGIKPFQMLALTFFVGALIGFAFIAHRGKTGWVKLKQPPRAWVLGVGGLFGYHFFYFTALSNAPVADASLIAYLWPLLIVVFSAFLPGERLRWFHMVGAFMGLGGATLLVASKGEFSFSSQFAWGYMAACACALIWSLYSVLNRTQGHVPTETVAGFCLLTAILGAFSHMMFESWVDPTFTQWLAIIALGAGPVGASFYAWDYGTKHGNIHFLGVCSYGAPLFSTLFLTMAGQAEVTIHLVAACLLITSGAVLGSLDMFKKARA</sequence>
<proteinExistence type="predicted"/>
<keyword evidence="1" id="KW-1133">Transmembrane helix</keyword>
<feature type="transmembrane region" description="Helical" evidence="1">
    <location>
        <begin position="180"/>
        <end position="197"/>
    </location>
</feature>
<feature type="transmembrane region" description="Helical" evidence="1">
    <location>
        <begin position="149"/>
        <end position="168"/>
    </location>
</feature>
<dbReference type="GO" id="GO:0016020">
    <property type="term" value="C:membrane"/>
    <property type="evidence" value="ECO:0007669"/>
    <property type="project" value="InterPro"/>
</dbReference>
<dbReference type="EMBL" id="BMHV01000002">
    <property type="protein sequence ID" value="GGF53834.1"/>
    <property type="molecule type" value="Genomic_DNA"/>
</dbReference>
<feature type="transmembrane region" description="Helical" evidence="1">
    <location>
        <begin position="209"/>
        <end position="227"/>
    </location>
</feature>
<keyword evidence="4" id="KW-1185">Reference proteome</keyword>
<dbReference type="Pfam" id="PF00892">
    <property type="entry name" value="EamA"/>
    <property type="match status" value="2"/>
</dbReference>
<dbReference type="Proteomes" id="UP000632498">
    <property type="component" value="Unassembled WGS sequence"/>
</dbReference>
<keyword evidence="1" id="KW-0472">Membrane</keyword>
<feature type="transmembrane region" description="Helical" evidence="1">
    <location>
        <begin position="66"/>
        <end position="85"/>
    </location>
</feature>
<dbReference type="SUPFAM" id="SSF103481">
    <property type="entry name" value="Multidrug resistance efflux transporter EmrE"/>
    <property type="match status" value="2"/>
</dbReference>
<protein>
    <submittedName>
        <fullName evidence="3">Membrane protein</fullName>
    </submittedName>
</protein>
<feature type="transmembrane region" description="Helical" evidence="1">
    <location>
        <begin position="35"/>
        <end position="54"/>
    </location>
</feature>
<feature type="transmembrane region" description="Helical" evidence="1">
    <location>
        <begin position="236"/>
        <end position="256"/>
    </location>
</feature>
<name>A0A917F6E7_9PROT</name>
<accession>A0A917F6E7</accession>
<dbReference type="PANTHER" id="PTHR22911">
    <property type="entry name" value="ACYL-MALONYL CONDENSING ENZYME-RELATED"/>
    <property type="match status" value="1"/>
</dbReference>
<dbReference type="AlphaFoldDB" id="A0A917F6E7"/>
<feature type="transmembrane region" description="Helical" evidence="1">
    <location>
        <begin position="91"/>
        <end position="112"/>
    </location>
</feature>
<keyword evidence="1" id="KW-0812">Transmembrane</keyword>
<dbReference type="RefSeq" id="WP_188660741.1">
    <property type="nucleotide sequence ID" value="NZ_BMHV01000002.1"/>
</dbReference>
<reference evidence="3" key="2">
    <citation type="submission" date="2020-09" db="EMBL/GenBank/DDBJ databases">
        <authorList>
            <person name="Sun Q."/>
            <person name="Zhou Y."/>
        </authorList>
    </citation>
    <scope>NUCLEOTIDE SEQUENCE</scope>
    <source>
        <strain evidence="3">CGMCC 1.15254</strain>
    </source>
</reference>
<feature type="domain" description="EamA" evidence="2">
    <location>
        <begin position="150"/>
        <end position="279"/>
    </location>
</feature>
<dbReference type="InterPro" id="IPR037185">
    <property type="entry name" value="EmrE-like"/>
</dbReference>
<dbReference type="InterPro" id="IPR000620">
    <property type="entry name" value="EamA_dom"/>
</dbReference>
<evidence type="ECO:0000256" key="1">
    <source>
        <dbReference type="SAM" id="Phobius"/>
    </source>
</evidence>
<dbReference type="PANTHER" id="PTHR22911:SF76">
    <property type="entry name" value="EAMA DOMAIN-CONTAINING PROTEIN"/>
    <property type="match status" value="1"/>
</dbReference>
<comment type="caution">
    <text evidence="3">The sequence shown here is derived from an EMBL/GenBank/DDBJ whole genome shotgun (WGS) entry which is preliminary data.</text>
</comment>